<dbReference type="Gene3D" id="1.50.10.130">
    <property type="entry name" value="Terpene synthase, N-terminal domain"/>
    <property type="match status" value="1"/>
</dbReference>
<feature type="region of interest" description="Disordered" evidence="1">
    <location>
        <begin position="1"/>
        <end position="44"/>
    </location>
</feature>
<dbReference type="Proteomes" id="UP001151760">
    <property type="component" value="Unassembled WGS sequence"/>
</dbReference>
<dbReference type="InterPro" id="IPR008930">
    <property type="entry name" value="Terpenoid_cyclase/PrenylTrfase"/>
</dbReference>
<name>A0ABQ5B0X9_9ASTR</name>
<feature type="compositionally biased region" description="Low complexity" evidence="1">
    <location>
        <begin position="1"/>
        <end position="16"/>
    </location>
</feature>
<organism evidence="2 3">
    <name type="scientific">Tanacetum coccineum</name>
    <dbReference type="NCBI Taxonomy" id="301880"/>
    <lineage>
        <taxon>Eukaryota</taxon>
        <taxon>Viridiplantae</taxon>
        <taxon>Streptophyta</taxon>
        <taxon>Embryophyta</taxon>
        <taxon>Tracheophyta</taxon>
        <taxon>Spermatophyta</taxon>
        <taxon>Magnoliopsida</taxon>
        <taxon>eudicotyledons</taxon>
        <taxon>Gunneridae</taxon>
        <taxon>Pentapetalae</taxon>
        <taxon>asterids</taxon>
        <taxon>campanulids</taxon>
        <taxon>Asterales</taxon>
        <taxon>Asteraceae</taxon>
        <taxon>Asteroideae</taxon>
        <taxon>Anthemideae</taxon>
        <taxon>Anthemidinae</taxon>
        <taxon>Tanacetum</taxon>
    </lineage>
</organism>
<dbReference type="InterPro" id="IPR036965">
    <property type="entry name" value="Terpene_synth_N_sf"/>
</dbReference>
<comment type="caution">
    <text evidence="2">The sequence shown here is derived from an EMBL/GenBank/DDBJ whole genome shotgun (WGS) entry which is preliminary data.</text>
</comment>
<evidence type="ECO:0000313" key="3">
    <source>
        <dbReference type="Proteomes" id="UP001151760"/>
    </source>
</evidence>
<reference evidence="2" key="2">
    <citation type="submission" date="2022-01" db="EMBL/GenBank/DDBJ databases">
        <authorList>
            <person name="Yamashiro T."/>
            <person name="Shiraishi A."/>
            <person name="Satake H."/>
            <person name="Nakayama K."/>
        </authorList>
    </citation>
    <scope>NUCLEOTIDE SEQUENCE</scope>
</reference>
<keyword evidence="3" id="KW-1185">Reference proteome</keyword>
<evidence type="ECO:0000256" key="1">
    <source>
        <dbReference type="SAM" id="MobiDB-lite"/>
    </source>
</evidence>
<evidence type="ECO:0000313" key="2">
    <source>
        <dbReference type="EMBL" id="GJT07218.1"/>
    </source>
</evidence>
<gene>
    <name evidence="2" type="ORF">Tco_0841680</name>
</gene>
<dbReference type="EMBL" id="BQNB010012732">
    <property type="protein sequence ID" value="GJT07218.1"/>
    <property type="molecule type" value="Genomic_DNA"/>
</dbReference>
<reference evidence="2" key="1">
    <citation type="journal article" date="2022" name="Int. J. Mol. Sci.">
        <title>Draft Genome of Tanacetum Coccineum: Genomic Comparison of Closely Related Tanacetum-Family Plants.</title>
        <authorList>
            <person name="Yamashiro T."/>
            <person name="Shiraishi A."/>
            <person name="Nakayama K."/>
            <person name="Satake H."/>
        </authorList>
    </citation>
    <scope>NUCLEOTIDE SEQUENCE</scope>
</reference>
<dbReference type="SUPFAM" id="SSF48239">
    <property type="entry name" value="Terpenoid cyclases/Protein prenyltransferases"/>
    <property type="match status" value="1"/>
</dbReference>
<accession>A0ABQ5B0X9</accession>
<sequence>MSSIPVSSASSSVVTSIGVNSSSKKQQDCPQHANSSDVHADRRLGCGETTFQRLGIAYHFEEEIEEALQHIYATKPGYPGRLVAGDAFPGRHVARDKLSEKARSGYVPERLTRATTPGPRGFSQATKCHREGFSRATCRPG</sequence>
<proteinExistence type="predicted"/>
<protein>
    <submittedName>
        <fullName evidence="2">Zinc finger, CCHC-type containing protein</fullName>
    </submittedName>
</protein>
<feature type="compositionally biased region" description="Polar residues" evidence="1">
    <location>
        <begin position="17"/>
        <end position="37"/>
    </location>
</feature>